<evidence type="ECO:0000313" key="7">
    <source>
        <dbReference type="Proteomes" id="UP001595755"/>
    </source>
</evidence>
<keyword evidence="2" id="KW-0238">DNA-binding</keyword>
<dbReference type="InterPro" id="IPR036388">
    <property type="entry name" value="WH-like_DNA-bd_sf"/>
</dbReference>
<dbReference type="InterPro" id="IPR059106">
    <property type="entry name" value="WHD_MalT"/>
</dbReference>
<feature type="domain" description="HTH luxR-type" evidence="5">
    <location>
        <begin position="799"/>
        <end position="864"/>
    </location>
</feature>
<proteinExistence type="predicted"/>
<keyword evidence="1" id="KW-0805">Transcription regulation</keyword>
<dbReference type="Proteomes" id="UP001595755">
    <property type="component" value="Unassembled WGS sequence"/>
</dbReference>
<sequence length="881" mass="98629">MFIPTGKFHIPQPNKGNQARPRLIKLLDAGSACRLTIVAAPSGYGKTTAVADWARQTSILASWLSLDSEDNDPIRFWNGIVASIQAANAFPDDSLRQAMNAFPHQPIEVGLDRVAEQLHRLEGTLSVVLDDYHLIRNPDIHLQLSAWLDRLPPLVRMLIVSRAEPGFPLARLRASGRLLELGISDLRFDDDEADSYLNDGLELGLLPADMTGLIEKTEGWIAGIKLMAMAMDVRGDRSAFIDSVNGSERFIMDYLTEEVLSRQPEQVQHFLLSTSVLDRMSASLCNQLTGRTDSGEILAGLEKANLFIVPLDSQGSWYRYHHLFAEFLRDKLRRLDEKLASELIRQAAIWLQENARAREAIPYWLEAAEYARAGELIGELAPYLLKEGSWSLLKSWLDAMPSSMTHESERLSITYAWSALLSGQSGEAENALRKSGRALLKSASWTGSPEAQSDWLGEASLVRMMAAFYRNDLRSALIYAKESVERKTVISDFIRIGIDFNAHETRLCRGALGMSGHLRKAASYLKQMEPDVAADPADTLATGYSYAVFGEIMYEWNRLPAAEENLLKGVRIGETSRNPGLWVPAMKALIGLKDSLGHRGQADELLVELVRSPIPAASPLWADVVEAFRIVRRLSIGEYEEAAEWLERTGAHLGDSTLVIREYEHLVRIRILRALGKTSEAIDGAERLWLSAEKKGRKLTLVELVNLQALIHRDEGRPEQATARLRDGLRIAEREGYVRSYADEGEPMAELLRHTLDRVVSGELRNVSARYIRMLLSAFGSPKANDGKGPRPRKSAAEPFAESEELSARQWEILDRVLTGATNQRIADDLFISVGTLKIHLNRIYKKLNVDNREQAIRWAEREKQLRESSVGIGFPLEYNP</sequence>
<protein>
    <submittedName>
        <fullName evidence="6">LuxR C-terminal-related transcriptional regulator</fullName>
    </submittedName>
</protein>
<dbReference type="InterPro" id="IPR016032">
    <property type="entry name" value="Sig_transdc_resp-reg_C-effctor"/>
</dbReference>
<evidence type="ECO:0000256" key="3">
    <source>
        <dbReference type="ARBA" id="ARBA00023163"/>
    </source>
</evidence>
<dbReference type="InterPro" id="IPR041617">
    <property type="entry name" value="TPR_MalT"/>
</dbReference>
<dbReference type="InterPro" id="IPR000792">
    <property type="entry name" value="Tscrpt_reg_LuxR_C"/>
</dbReference>
<dbReference type="Gene3D" id="1.25.40.10">
    <property type="entry name" value="Tetratricopeptide repeat domain"/>
    <property type="match status" value="1"/>
</dbReference>
<organism evidence="6 7">
    <name type="scientific">Cohnella boryungensis</name>
    <dbReference type="NCBI Taxonomy" id="768479"/>
    <lineage>
        <taxon>Bacteria</taxon>
        <taxon>Bacillati</taxon>
        <taxon>Bacillota</taxon>
        <taxon>Bacilli</taxon>
        <taxon>Bacillales</taxon>
        <taxon>Paenibacillaceae</taxon>
        <taxon>Cohnella</taxon>
    </lineage>
</organism>
<dbReference type="Pfam" id="PF00196">
    <property type="entry name" value="GerE"/>
    <property type="match status" value="1"/>
</dbReference>
<dbReference type="SUPFAM" id="SSF48452">
    <property type="entry name" value="TPR-like"/>
    <property type="match status" value="1"/>
</dbReference>
<keyword evidence="7" id="KW-1185">Reference proteome</keyword>
<evidence type="ECO:0000313" key="6">
    <source>
        <dbReference type="EMBL" id="MFC4306555.1"/>
    </source>
</evidence>
<dbReference type="PANTHER" id="PTHR44688">
    <property type="entry name" value="DNA-BINDING TRANSCRIPTIONAL ACTIVATOR DEVR_DOSR"/>
    <property type="match status" value="1"/>
</dbReference>
<dbReference type="Gene3D" id="1.10.10.10">
    <property type="entry name" value="Winged helix-like DNA-binding domain superfamily/Winged helix DNA-binding domain"/>
    <property type="match status" value="1"/>
</dbReference>
<name>A0ABV8SHS2_9BACL</name>
<dbReference type="CDD" id="cd06170">
    <property type="entry name" value="LuxR_C_like"/>
    <property type="match status" value="1"/>
</dbReference>
<evidence type="ECO:0000256" key="1">
    <source>
        <dbReference type="ARBA" id="ARBA00023015"/>
    </source>
</evidence>
<comment type="caution">
    <text evidence="6">The sequence shown here is derived from an EMBL/GenBank/DDBJ whole genome shotgun (WGS) entry which is preliminary data.</text>
</comment>
<dbReference type="PROSITE" id="PS50043">
    <property type="entry name" value="HTH_LUXR_2"/>
    <property type="match status" value="1"/>
</dbReference>
<evidence type="ECO:0000256" key="4">
    <source>
        <dbReference type="SAM" id="MobiDB-lite"/>
    </source>
</evidence>
<dbReference type="InterPro" id="IPR011990">
    <property type="entry name" value="TPR-like_helical_dom_sf"/>
</dbReference>
<keyword evidence="3" id="KW-0804">Transcription</keyword>
<reference evidence="7" key="1">
    <citation type="journal article" date="2019" name="Int. J. Syst. Evol. Microbiol.">
        <title>The Global Catalogue of Microorganisms (GCM) 10K type strain sequencing project: providing services to taxonomists for standard genome sequencing and annotation.</title>
        <authorList>
            <consortium name="The Broad Institute Genomics Platform"/>
            <consortium name="The Broad Institute Genome Sequencing Center for Infectious Disease"/>
            <person name="Wu L."/>
            <person name="Ma J."/>
        </authorList>
    </citation>
    <scope>NUCLEOTIDE SEQUENCE [LARGE SCALE GENOMIC DNA]</scope>
    <source>
        <strain evidence="7">CGMCC 4.1641</strain>
    </source>
</reference>
<feature type="region of interest" description="Disordered" evidence="4">
    <location>
        <begin position="783"/>
        <end position="803"/>
    </location>
</feature>
<gene>
    <name evidence="6" type="ORF">ACFO1S_24350</name>
</gene>
<dbReference type="SMART" id="SM00421">
    <property type="entry name" value="HTH_LUXR"/>
    <property type="match status" value="1"/>
</dbReference>
<dbReference type="PROSITE" id="PS00622">
    <property type="entry name" value="HTH_LUXR_1"/>
    <property type="match status" value="1"/>
</dbReference>
<dbReference type="SUPFAM" id="SSF46894">
    <property type="entry name" value="C-terminal effector domain of the bipartite response regulators"/>
    <property type="match status" value="1"/>
</dbReference>
<dbReference type="Pfam" id="PF25873">
    <property type="entry name" value="WHD_MalT"/>
    <property type="match status" value="1"/>
</dbReference>
<dbReference type="Pfam" id="PF17874">
    <property type="entry name" value="TPR_MalT"/>
    <property type="match status" value="1"/>
</dbReference>
<accession>A0ABV8SHS2</accession>
<evidence type="ECO:0000259" key="5">
    <source>
        <dbReference type="PROSITE" id="PS50043"/>
    </source>
</evidence>
<evidence type="ECO:0000256" key="2">
    <source>
        <dbReference type="ARBA" id="ARBA00023125"/>
    </source>
</evidence>
<dbReference type="EMBL" id="JBHSED010000065">
    <property type="protein sequence ID" value="MFC4306555.1"/>
    <property type="molecule type" value="Genomic_DNA"/>
</dbReference>
<dbReference type="RefSeq" id="WP_204602479.1">
    <property type="nucleotide sequence ID" value="NZ_JBHSED010000065.1"/>
</dbReference>
<dbReference type="PRINTS" id="PR00038">
    <property type="entry name" value="HTHLUXR"/>
</dbReference>
<dbReference type="PANTHER" id="PTHR44688:SF16">
    <property type="entry name" value="DNA-BINDING TRANSCRIPTIONAL ACTIVATOR DEVR_DOSR"/>
    <property type="match status" value="1"/>
</dbReference>